<evidence type="ECO:0000313" key="13">
    <source>
        <dbReference type="Proteomes" id="UP000467840"/>
    </source>
</evidence>
<keyword evidence="4 9" id="KW-0732">Signal</keyword>
<evidence type="ECO:0000256" key="6">
    <source>
        <dbReference type="ARBA" id="ARBA00022825"/>
    </source>
</evidence>
<dbReference type="InterPro" id="IPR045051">
    <property type="entry name" value="SBT"/>
</dbReference>
<dbReference type="InterPro" id="IPR036852">
    <property type="entry name" value="Peptidase_S8/S53_dom_sf"/>
</dbReference>
<feature type="signal peptide" evidence="9">
    <location>
        <begin position="1"/>
        <end position="27"/>
    </location>
</feature>
<evidence type="ECO:0000259" key="11">
    <source>
        <dbReference type="Pfam" id="PF17766"/>
    </source>
</evidence>
<evidence type="ECO:0000259" key="10">
    <source>
        <dbReference type="Pfam" id="PF00082"/>
    </source>
</evidence>
<dbReference type="PROSITE" id="PS51257">
    <property type="entry name" value="PROKAR_LIPOPROTEIN"/>
    <property type="match status" value="1"/>
</dbReference>
<evidence type="ECO:0000313" key="12">
    <source>
        <dbReference type="EMBL" id="KAF2300439.1"/>
    </source>
</evidence>
<dbReference type="PROSITE" id="PS00138">
    <property type="entry name" value="SUBTILASE_SER"/>
    <property type="match status" value="1"/>
</dbReference>
<dbReference type="GO" id="GO:0005576">
    <property type="term" value="C:extracellular region"/>
    <property type="evidence" value="ECO:0007669"/>
    <property type="project" value="UniProtKB-SubCell"/>
</dbReference>
<dbReference type="InterPro" id="IPR023828">
    <property type="entry name" value="Peptidase_S8_Ser-AS"/>
</dbReference>
<reference evidence="12 13" key="1">
    <citation type="journal article" date="2020" name="Mol. Plant">
        <title>The Chromosome-Based Rubber Tree Genome Provides New Insights into Spurge Genome Evolution and Rubber Biosynthesis.</title>
        <authorList>
            <person name="Liu J."/>
            <person name="Shi C."/>
            <person name="Shi C.C."/>
            <person name="Li W."/>
            <person name="Zhang Q.J."/>
            <person name="Zhang Y."/>
            <person name="Li K."/>
            <person name="Lu H.F."/>
            <person name="Shi C."/>
            <person name="Zhu S.T."/>
            <person name="Xiao Z.Y."/>
            <person name="Nan H."/>
            <person name="Yue Y."/>
            <person name="Zhu X.G."/>
            <person name="Wu Y."/>
            <person name="Hong X.N."/>
            <person name="Fan G.Y."/>
            <person name="Tong Y."/>
            <person name="Zhang D."/>
            <person name="Mao C.L."/>
            <person name="Liu Y.L."/>
            <person name="Hao S.J."/>
            <person name="Liu W.Q."/>
            <person name="Lv M.Q."/>
            <person name="Zhang H.B."/>
            <person name="Liu Y."/>
            <person name="Hu-Tang G.R."/>
            <person name="Wang J.P."/>
            <person name="Wang J.H."/>
            <person name="Sun Y.H."/>
            <person name="Ni S.B."/>
            <person name="Chen W.B."/>
            <person name="Zhang X.C."/>
            <person name="Jiao Y.N."/>
            <person name="Eichler E.E."/>
            <person name="Li G.H."/>
            <person name="Liu X."/>
            <person name="Gao L.Z."/>
        </authorList>
    </citation>
    <scope>NUCLEOTIDE SEQUENCE [LARGE SCALE GENOMIC DNA]</scope>
    <source>
        <strain evidence="13">cv. GT1</strain>
        <tissue evidence="12">Leaf</tissue>
    </source>
</reference>
<keyword evidence="5" id="KW-0378">Hydrolase</keyword>
<keyword evidence="3" id="KW-0645">Protease</keyword>
<accession>A0A6A6LLE0</accession>
<evidence type="ECO:0000256" key="1">
    <source>
        <dbReference type="ARBA" id="ARBA00004613"/>
    </source>
</evidence>
<protein>
    <recommendedName>
        <fullName evidence="14">Subtilisin-like protease fibronectin type-III domain-containing protein</fullName>
    </recommendedName>
</protein>
<evidence type="ECO:0000256" key="3">
    <source>
        <dbReference type="ARBA" id="ARBA00022670"/>
    </source>
</evidence>
<comment type="similarity">
    <text evidence="2 7">Belongs to the peptidase S8 family.</text>
</comment>
<dbReference type="Proteomes" id="UP000467840">
    <property type="component" value="Chromosome 4"/>
</dbReference>
<dbReference type="Pfam" id="PF17766">
    <property type="entry name" value="fn3_6"/>
    <property type="match status" value="1"/>
</dbReference>
<feature type="chain" id="PRO_5025684977" description="Subtilisin-like protease fibronectin type-III domain-containing protein" evidence="9">
    <location>
        <begin position="28"/>
        <end position="583"/>
    </location>
</feature>
<comment type="subcellular location">
    <subcellularLocation>
        <location evidence="1">Secreted</location>
    </subcellularLocation>
</comment>
<dbReference type="FunFam" id="2.60.40.2310:FF:000002">
    <property type="entry name" value="p69E protein-like"/>
    <property type="match status" value="1"/>
</dbReference>
<feature type="domain" description="Subtilisin-like protease fibronectin type-III" evidence="11">
    <location>
        <begin position="455"/>
        <end position="550"/>
    </location>
</feature>
<dbReference type="AlphaFoldDB" id="A0A6A6LLE0"/>
<keyword evidence="13" id="KW-1185">Reference proteome</keyword>
<dbReference type="SUPFAM" id="SSF52743">
    <property type="entry name" value="Subtilisin-like"/>
    <property type="match status" value="1"/>
</dbReference>
<proteinExistence type="inferred from homology"/>
<sequence length="583" mass="62771">MWFAKLSFSVVILFFTACCFFQTPAFAAEKAAKKKSYIVYLGSHPHRHQVTEADLEAVTQSHYEFLGSFIGGKLIGARYFNKDTGTAKGGSPKARVAAYKACFPPLIHGCHGADIIAAIDAAIEDGVDVLSISIGGDPTDYYKDPIAIPALHAIKKGVHVETQEDLLPTQQPTPPLSPVASSSTDSSSSELSSPLQRSSDSSDEALPRKTRELVFLEQCLKIDSILLLVECRLSILTQRMKKLSSVCQMHWILRRSRKIVACLDGKIERTFKGGVVALAGGAGMILCNDKQGGPNHITPEILKPDIIAPGVNVIAGWTEAGNVRGLESDSRTTPFNTDSGTSMACPHVAGVVGLLKTLHPDWSPAAIRSAISTSARTRDNTMNTIEGTFGKAATPFHYGSGHIRPNRAMDPGLVYDISVNDYLGFLCAIGYNESVVASIAEGPYECPNPATSVLDLNYPSITVPKLSGSVAVTRKLKNVSSPGKYIVRINEPYGISVSVEPSVLKFDKIGEEKSFKVTLKAKWEGAAKNYEFGGLIWTDGSHHVRSPILVASATSWIFTTAGGGCSYFLKRFLDFCPHNISGS</sequence>
<dbReference type="EMBL" id="JAAGAX010000010">
    <property type="protein sequence ID" value="KAF2300439.1"/>
    <property type="molecule type" value="Genomic_DNA"/>
</dbReference>
<dbReference type="Gene3D" id="2.60.40.2310">
    <property type="match status" value="1"/>
</dbReference>
<dbReference type="PROSITE" id="PS51892">
    <property type="entry name" value="SUBTILASE"/>
    <property type="match status" value="1"/>
</dbReference>
<evidence type="ECO:0000256" key="7">
    <source>
        <dbReference type="PROSITE-ProRule" id="PRU01240"/>
    </source>
</evidence>
<feature type="compositionally biased region" description="Low complexity" evidence="8">
    <location>
        <begin position="178"/>
        <end position="199"/>
    </location>
</feature>
<evidence type="ECO:0008006" key="14">
    <source>
        <dbReference type="Google" id="ProtNLM"/>
    </source>
</evidence>
<gene>
    <name evidence="12" type="ORF">GH714_013337</name>
</gene>
<dbReference type="Gene3D" id="3.40.50.200">
    <property type="entry name" value="Peptidase S8/S53 domain"/>
    <property type="match status" value="2"/>
</dbReference>
<dbReference type="Gene3D" id="3.50.30.30">
    <property type="match status" value="1"/>
</dbReference>
<evidence type="ECO:0000256" key="2">
    <source>
        <dbReference type="ARBA" id="ARBA00011073"/>
    </source>
</evidence>
<evidence type="ECO:0000256" key="9">
    <source>
        <dbReference type="SAM" id="SignalP"/>
    </source>
</evidence>
<dbReference type="InterPro" id="IPR000209">
    <property type="entry name" value="Peptidase_S8/S53_dom"/>
</dbReference>
<dbReference type="GO" id="GO:0004252">
    <property type="term" value="F:serine-type endopeptidase activity"/>
    <property type="evidence" value="ECO:0007669"/>
    <property type="project" value="InterPro"/>
</dbReference>
<dbReference type="InterPro" id="IPR041469">
    <property type="entry name" value="Subtilisin-like_FN3"/>
</dbReference>
<name>A0A6A6LLE0_HEVBR</name>
<keyword evidence="6" id="KW-0720">Serine protease</keyword>
<comment type="caution">
    <text evidence="12">The sequence shown here is derived from an EMBL/GenBank/DDBJ whole genome shotgun (WGS) entry which is preliminary data.</text>
</comment>
<evidence type="ECO:0000256" key="5">
    <source>
        <dbReference type="ARBA" id="ARBA00022801"/>
    </source>
</evidence>
<comment type="caution">
    <text evidence="7">Lacks conserved residue(s) required for the propagation of feature annotation.</text>
</comment>
<dbReference type="Pfam" id="PF00082">
    <property type="entry name" value="Peptidase_S8"/>
    <property type="match status" value="1"/>
</dbReference>
<evidence type="ECO:0000256" key="4">
    <source>
        <dbReference type="ARBA" id="ARBA00022729"/>
    </source>
</evidence>
<dbReference type="PANTHER" id="PTHR10795">
    <property type="entry name" value="PROPROTEIN CONVERTASE SUBTILISIN/KEXIN"/>
    <property type="match status" value="1"/>
</dbReference>
<dbReference type="GO" id="GO:0006508">
    <property type="term" value="P:proteolysis"/>
    <property type="evidence" value="ECO:0007669"/>
    <property type="project" value="UniProtKB-KW"/>
</dbReference>
<feature type="region of interest" description="Disordered" evidence="8">
    <location>
        <begin position="162"/>
        <end position="204"/>
    </location>
</feature>
<evidence type="ECO:0000256" key="8">
    <source>
        <dbReference type="SAM" id="MobiDB-lite"/>
    </source>
</evidence>
<feature type="domain" description="Peptidase S8/S53" evidence="10">
    <location>
        <begin position="299"/>
        <end position="387"/>
    </location>
</feature>
<organism evidence="12 13">
    <name type="scientific">Hevea brasiliensis</name>
    <name type="common">Para rubber tree</name>
    <name type="synonym">Siphonia brasiliensis</name>
    <dbReference type="NCBI Taxonomy" id="3981"/>
    <lineage>
        <taxon>Eukaryota</taxon>
        <taxon>Viridiplantae</taxon>
        <taxon>Streptophyta</taxon>
        <taxon>Embryophyta</taxon>
        <taxon>Tracheophyta</taxon>
        <taxon>Spermatophyta</taxon>
        <taxon>Magnoliopsida</taxon>
        <taxon>eudicotyledons</taxon>
        <taxon>Gunneridae</taxon>
        <taxon>Pentapetalae</taxon>
        <taxon>rosids</taxon>
        <taxon>fabids</taxon>
        <taxon>Malpighiales</taxon>
        <taxon>Euphorbiaceae</taxon>
        <taxon>Crotonoideae</taxon>
        <taxon>Micrandreae</taxon>
        <taxon>Hevea</taxon>
    </lineage>
</organism>